<dbReference type="AlphaFoldDB" id="A0A1S1X2V8"/>
<keyword evidence="1" id="KW-0963">Cytoplasm</keyword>
<dbReference type="PANTHER" id="PTHR38040:SF1">
    <property type="entry name" value="UBIQUINONE BIOSYNTHESIS ACCESSORY FACTOR UBIK"/>
    <property type="match status" value="1"/>
</dbReference>
<comment type="pathway">
    <text evidence="1">Cofactor biosynthesis; ubiquinone biosynthesis.</text>
</comment>
<dbReference type="RefSeq" id="WP_043579280.1">
    <property type="nucleotide sequence ID" value="NZ_MKCS01000001.1"/>
</dbReference>
<comment type="caution">
    <text evidence="2">The sequence shown here is derived from an EMBL/GenBank/DDBJ whole genome shotgun (WGS) entry which is preliminary data.</text>
</comment>
<proteinExistence type="inferred from homology"/>
<comment type="similarity">
    <text evidence="1">Belongs to the UbiK family.</text>
</comment>
<dbReference type="InterPro" id="IPR007475">
    <property type="entry name" value="UbiK"/>
</dbReference>
<name>A0A1S1X2V8_9NEIS</name>
<evidence type="ECO:0000313" key="2">
    <source>
        <dbReference type="EMBL" id="OHX13844.1"/>
    </source>
</evidence>
<dbReference type="GeneID" id="89687586"/>
<dbReference type="GO" id="GO:0016853">
    <property type="term" value="F:isomerase activity"/>
    <property type="evidence" value="ECO:0007669"/>
    <property type="project" value="UniProtKB-KW"/>
</dbReference>
<organism evidence="2 3">
    <name type="scientific">Chromobacterium sphagni</name>
    <dbReference type="NCBI Taxonomy" id="1903179"/>
    <lineage>
        <taxon>Bacteria</taxon>
        <taxon>Pseudomonadati</taxon>
        <taxon>Pseudomonadota</taxon>
        <taxon>Betaproteobacteria</taxon>
        <taxon>Neisseriales</taxon>
        <taxon>Chromobacteriaceae</taxon>
        <taxon>Chromobacterium</taxon>
    </lineage>
</organism>
<dbReference type="STRING" id="1903179.BI347_10205"/>
<dbReference type="HAMAP" id="MF_02216">
    <property type="entry name" value="UbiK"/>
    <property type="match status" value="1"/>
</dbReference>
<keyword evidence="2" id="KW-0413">Isomerase</keyword>
<comment type="function">
    <text evidence="1">Required for efficient ubiquinone (coenzyme Q) biosynthesis. UbiK is probably an accessory factor of Ubi enzymes and facilitates ubiquinone biosynthesis by acting as an assembly factor, a targeting factor, or both.</text>
</comment>
<feature type="coiled-coil region" evidence="1">
    <location>
        <begin position="49"/>
        <end position="76"/>
    </location>
</feature>
<keyword evidence="1" id="KW-0175">Coiled coil</keyword>
<accession>A0A1S1X2V8</accession>
<protein>
    <recommendedName>
        <fullName evidence="1">Ubiquinone biosynthesis accessory factor UbiK</fullName>
    </recommendedName>
</protein>
<dbReference type="UniPathway" id="UPA00232"/>
<reference evidence="2 3" key="1">
    <citation type="submission" date="2016-09" db="EMBL/GenBank/DDBJ databases">
        <title>Chromobacterium muskegensis sp. nov., an insecticidal bacterium isolated from Sphagnum bogs.</title>
        <authorList>
            <person name="Sparks M.E."/>
            <person name="Blackburn M.B."/>
            <person name="Gundersen-Rindal D.E."/>
            <person name="Mitchell A."/>
            <person name="Farrar R."/>
            <person name="Kuhar D."/>
        </authorList>
    </citation>
    <scope>NUCLEOTIDE SEQUENCE [LARGE SCALE GENOMIC DNA]</scope>
    <source>
        <strain evidence="2 3">37-2</strain>
    </source>
</reference>
<keyword evidence="1" id="KW-0831">Ubiquinone biosynthesis</keyword>
<comment type="subcellular location">
    <subcellularLocation>
        <location evidence="1">Cytoplasm</location>
    </subcellularLocation>
</comment>
<evidence type="ECO:0000256" key="1">
    <source>
        <dbReference type="HAMAP-Rule" id="MF_02216"/>
    </source>
</evidence>
<dbReference type="OrthoDB" id="5297354at2"/>
<dbReference type="PANTHER" id="PTHR38040">
    <property type="entry name" value="UBIQUINONE BIOSYNTHESIS ACCESSORY FACTOR UBIK"/>
    <property type="match status" value="1"/>
</dbReference>
<dbReference type="GO" id="GO:0005737">
    <property type="term" value="C:cytoplasm"/>
    <property type="evidence" value="ECO:0007669"/>
    <property type="project" value="UniProtKB-SubCell"/>
</dbReference>
<sequence>MLSQKLFEEISAKISETIAASPAKDLEKNVKAMMASTFSRMDLVTREEFDVQQAVLARTREQLAALEARLARVEAAAFPDEAAARVEEQSELGHS</sequence>
<dbReference type="Pfam" id="PF04380">
    <property type="entry name" value="BMFP"/>
    <property type="match status" value="1"/>
</dbReference>
<dbReference type="Proteomes" id="UP000180088">
    <property type="component" value="Unassembled WGS sequence"/>
</dbReference>
<gene>
    <name evidence="1" type="primary">ubiK</name>
    <name evidence="2" type="ORF">BI347_10205</name>
</gene>
<evidence type="ECO:0000313" key="3">
    <source>
        <dbReference type="Proteomes" id="UP000180088"/>
    </source>
</evidence>
<dbReference type="EMBL" id="MKCS01000001">
    <property type="protein sequence ID" value="OHX13844.1"/>
    <property type="molecule type" value="Genomic_DNA"/>
</dbReference>
<dbReference type="GO" id="GO:0006744">
    <property type="term" value="P:ubiquinone biosynthetic process"/>
    <property type="evidence" value="ECO:0007669"/>
    <property type="project" value="UniProtKB-UniRule"/>
</dbReference>